<evidence type="ECO:0000259" key="2">
    <source>
        <dbReference type="PROSITE" id="PS50097"/>
    </source>
</evidence>
<name>A0A443QGN7_9ACAR</name>
<dbReference type="Gene3D" id="3.30.710.10">
    <property type="entry name" value="Potassium Channel Kv1.1, Chain A"/>
    <property type="match status" value="1"/>
</dbReference>
<reference evidence="3 4" key="1">
    <citation type="journal article" date="2018" name="Gigascience">
        <title>Genomes of trombidid mites reveal novel predicted allergens and laterally-transferred genes associated with secondary metabolism.</title>
        <authorList>
            <person name="Dong X."/>
            <person name="Chaisiri K."/>
            <person name="Xia D."/>
            <person name="Armstrong S.D."/>
            <person name="Fang Y."/>
            <person name="Donnelly M.J."/>
            <person name="Kadowaki T."/>
            <person name="McGarry J.W."/>
            <person name="Darby A.C."/>
            <person name="Makepeace B.L."/>
        </authorList>
    </citation>
    <scope>NUCLEOTIDE SEQUENCE [LARGE SCALE GENOMIC DNA]</scope>
    <source>
        <strain evidence="3">UoL-WK</strain>
    </source>
</reference>
<evidence type="ECO:0000313" key="3">
    <source>
        <dbReference type="EMBL" id="RWS02181.1"/>
    </source>
</evidence>
<dbReference type="PROSITE" id="PS50097">
    <property type="entry name" value="BTB"/>
    <property type="match status" value="1"/>
</dbReference>
<dbReference type="Proteomes" id="UP000285301">
    <property type="component" value="Unassembled WGS sequence"/>
</dbReference>
<dbReference type="SMART" id="SM00225">
    <property type="entry name" value="BTB"/>
    <property type="match status" value="1"/>
</dbReference>
<comment type="caution">
    <text evidence="3">The sequence shown here is derived from an EMBL/GenBank/DDBJ whole genome shotgun (WGS) entry which is preliminary data.</text>
</comment>
<keyword evidence="1" id="KW-1133">Transmembrane helix</keyword>
<accession>A0A443QGN7</accession>
<sequence length="115" mass="12637">MRPTLCDVTLITDDGRRIAGHKDVLASALAYFIAMFTGSGVFNSARCCFVKSSQQDIAIKNIDGQALEAIVKWCYSDTVDTNEDNQLFVLLAFGKSLRTLASNLDIRGALRTFPE</sequence>
<evidence type="ECO:0000313" key="4">
    <source>
        <dbReference type="Proteomes" id="UP000285301"/>
    </source>
</evidence>
<organism evidence="3 4">
    <name type="scientific">Dinothrombium tinctorium</name>
    <dbReference type="NCBI Taxonomy" id="1965070"/>
    <lineage>
        <taxon>Eukaryota</taxon>
        <taxon>Metazoa</taxon>
        <taxon>Ecdysozoa</taxon>
        <taxon>Arthropoda</taxon>
        <taxon>Chelicerata</taxon>
        <taxon>Arachnida</taxon>
        <taxon>Acari</taxon>
        <taxon>Acariformes</taxon>
        <taxon>Trombidiformes</taxon>
        <taxon>Prostigmata</taxon>
        <taxon>Anystina</taxon>
        <taxon>Parasitengona</taxon>
        <taxon>Trombidioidea</taxon>
        <taxon>Trombidiidae</taxon>
        <taxon>Dinothrombium</taxon>
    </lineage>
</organism>
<dbReference type="InterPro" id="IPR000210">
    <property type="entry name" value="BTB/POZ_dom"/>
</dbReference>
<feature type="transmembrane region" description="Helical" evidence="1">
    <location>
        <begin position="24"/>
        <end position="42"/>
    </location>
</feature>
<dbReference type="STRING" id="1965070.A0A443QGN7"/>
<dbReference type="Pfam" id="PF00651">
    <property type="entry name" value="BTB"/>
    <property type="match status" value="1"/>
</dbReference>
<protein>
    <submittedName>
        <fullName evidence="3">ERF1: BTB: and Kelch domain containing protein-like protein</fullName>
    </submittedName>
</protein>
<feature type="domain" description="BTB" evidence="2">
    <location>
        <begin position="6"/>
        <end position="83"/>
    </location>
</feature>
<dbReference type="OrthoDB" id="45365at2759"/>
<dbReference type="InterPro" id="IPR011333">
    <property type="entry name" value="SKP1/BTB/POZ_sf"/>
</dbReference>
<keyword evidence="4" id="KW-1185">Reference proteome</keyword>
<evidence type="ECO:0000256" key="1">
    <source>
        <dbReference type="SAM" id="Phobius"/>
    </source>
</evidence>
<dbReference type="EMBL" id="NCKU01008049">
    <property type="protein sequence ID" value="RWS02181.1"/>
    <property type="molecule type" value="Genomic_DNA"/>
</dbReference>
<gene>
    <name evidence="3" type="ORF">B4U79_14681</name>
</gene>
<dbReference type="AlphaFoldDB" id="A0A443QGN7"/>
<keyword evidence="1" id="KW-0472">Membrane</keyword>
<dbReference type="SUPFAM" id="SSF54695">
    <property type="entry name" value="POZ domain"/>
    <property type="match status" value="1"/>
</dbReference>
<keyword evidence="1" id="KW-0812">Transmembrane</keyword>
<proteinExistence type="predicted"/>